<dbReference type="Gene3D" id="1.10.540.10">
    <property type="entry name" value="Acyl-CoA dehydrogenase/oxidase, N-terminal domain"/>
    <property type="match status" value="1"/>
</dbReference>
<evidence type="ECO:0000256" key="5">
    <source>
        <dbReference type="ARBA" id="ARBA00023002"/>
    </source>
</evidence>
<keyword evidence="3 7" id="KW-0285">Flavoprotein</keyword>
<evidence type="ECO:0000313" key="13">
    <source>
        <dbReference type="Proteomes" id="UP000238375"/>
    </source>
</evidence>
<dbReference type="InterPro" id="IPR037069">
    <property type="entry name" value="AcylCoA_DH/ox_N_sf"/>
</dbReference>
<dbReference type="EMBL" id="PVTE01000005">
    <property type="protein sequence ID" value="PRY41875.1"/>
    <property type="molecule type" value="Genomic_DNA"/>
</dbReference>
<dbReference type="InterPro" id="IPR013786">
    <property type="entry name" value="AcylCoA_DH/ox_N"/>
</dbReference>
<dbReference type="Pfam" id="PF02770">
    <property type="entry name" value="Acyl-CoA_dh_M"/>
    <property type="match status" value="1"/>
</dbReference>
<proteinExistence type="inferred from homology"/>
<dbReference type="SUPFAM" id="SSF47203">
    <property type="entry name" value="Acyl-CoA dehydrogenase C-terminal domain-like"/>
    <property type="match status" value="1"/>
</dbReference>
<dbReference type="Proteomes" id="UP000238375">
    <property type="component" value="Unassembled WGS sequence"/>
</dbReference>
<evidence type="ECO:0000256" key="2">
    <source>
        <dbReference type="ARBA" id="ARBA00009347"/>
    </source>
</evidence>
<dbReference type="GO" id="GO:0050660">
    <property type="term" value="F:flavin adenine dinucleotide binding"/>
    <property type="evidence" value="ECO:0007669"/>
    <property type="project" value="InterPro"/>
</dbReference>
<evidence type="ECO:0000313" key="12">
    <source>
        <dbReference type="EMBL" id="PRY41875.1"/>
    </source>
</evidence>
<dbReference type="InterPro" id="IPR006089">
    <property type="entry name" value="Acyl-CoA_DH_CS"/>
</dbReference>
<gene>
    <name evidence="12" type="ORF">CLV58_10575</name>
</gene>
<dbReference type="FunFam" id="2.40.110.10:FF:000006">
    <property type="entry name" value="very long-chain specific acyl-CoA dehydrogenase, mitochondrial"/>
    <property type="match status" value="1"/>
</dbReference>
<dbReference type="OrthoDB" id="9764422at2"/>
<dbReference type="InterPro" id="IPR046373">
    <property type="entry name" value="Acyl-CoA_Oxase/DH_mid-dom_sf"/>
</dbReference>
<evidence type="ECO:0000259" key="9">
    <source>
        <dbReference type="Pfam" id="PF02770"/>
    </source>
</evidence>
<evidence type="ECO:0000256" key="3">
    <source>
        <dbReference type="ARBA" id="ARBA00022630"/>
    </source>
</evidence>
<protein>
    <submittedName>
        <fullName evidence="12">Alkylation response protein AidB-like acyl-CoA dehydrogenase</fullName>
    </submittedName>
</protein>
<dbReference type="InterPro" id="IPR009100">
    <property type="entry name" value="AcylCoA_DH/oxidase_NM_dom_sf"/>
</dbReference>
<dbReference type="InterPro" id="IPR009075">
    <property type="entry name" value="AcylCo_DH/oxidase_C"/>
</dbReference>
<evidence type="ECO:0000259" key="8">
    <source>
        <dbReference type="Pfam" id="PF00441"/>
    </source>
</evidence>
<organism evidence="12 13">
    <name type="scientific">Spirosoma oryzae</name>
    <dbReference type="NCBI Taxonomy" id="1469603"/>
    <lineage>
        <taxon>Bacteria</taxon>
        <taxon>Pseudomonadati</taxon>
        <taxon>Bacteroidota</taxon>
        <taxon>Cytophagia</taxon>
        <taxon>Cytophagales</taxon>
        <taxon>Cytophagaceae</taxon>
        <taxon>Spirosoma</taxon>
    </lineage>
</organism>
<dbReference type="Pfam" id="PF00441">
    <property type="entry name" value="Acyl-CoA_dh_1"/>
    <property type="match status" value="1"/>
</dbReference>
<dbReference type="FunFam" id="1.20.140.10:FF:000019">
    <property type="entry name" value="Acyl-CoA dehydrogenase"/>
    <property type="match status" value="1"/>
</dbReference>
<dbReference type="Gene3D" id="2.40.110.10">
    <property type="entry name" value="Butyryl-CoA Dehydrogenase, subunit A, domain 2"/>
    <property type="match status" value="1"/>
</dbReference>
<evidence type="ECO:0000256" key="1">
    <source>
        <dbReference type="ARBA" id="ARBA00001974"/>
    </source>
</evidence>
<dbReference type="PANTHER" id="PTHR43884:SF12">
    <property type="entry name" value="ISOVALERYL-COA DEHYDROGENASE, MITOCHONDRIAL-RELATED"/>
    <property type="match status" value="1"/>
</dbReference>
<feature type="domain" description="Acyl-CoA dehydrogenase/oxidase N-terminal" evidence="10">
    <location>
        <begin position="32"/>
        <end position="145"/>
    </location>
</feature>
<sequence length="603" mass="66281">MIATEPKASIKGGEFLIKETSAAQVFIPEEFSEEQQMIAATCREFLEREIWPRLDEIDKAKSPELISSLMDKAGELGLLGTGVPEEYGGFGMSFNTSMLVAEVTGAGHSFSVALSAHTGIGTLPIVYYGNDEQKAKYLPKLATGEWKAAYCLTEPDSGSDANSGKSRAKLSEDGKHYVLNGQKMWITNGGFADVFIVFAKIEENGQVDKNLSAFILEKGFDGITMNEPEHKMGIKGSDTRQIFFNDVKVPVDNLLSDRGNGFKIAVNILNIGRIKLGVAAVGGSKEVINNAVNYANERKQFKTPIAQFGAIKHKLAEMAVKVYASESASYRAGQNIDDMIEDLKSQGINDVTAKLQALEQFAIECAIMKVHGSEALDYVVDEGVQVYGGMGYSADAPMDRAYRDARINRIFEGTNEINRMLVVDMLLKRAMKGELDLMGPAMGVAKEIMSIPDFNTEEEEGLFVAEKKVLKNLKKAALMVAGAAVQKFMMTLSNEQEILMNIADMVIEIYAAESVLLRVEKLIGVRGDEAMKLQKQIALVYLHEAVEKINNVGRQAVTSFAEGDELRGMLMGMKRFTKIEPLNLKDARRTIADAMIAENKYIF</sequence>
<feature type="domain" description="Acyl-CoA dehydrogenase-like C-terminal" evidence="11">
    <location>
        <begin position="472"/>
        <end position="575"/>
    </location>
</feature>
<dbReference type="AlphaFoldDB" id="A0A2T0T890"/>
<dbReference type="Pfam" id="PF02771">
    <property type="entry name" value="Acyl-CoA_dh_N"/>
    <property type="match status" value="1"/>
</dbReference>
<dbReference type="Gene3D" id="1.20.140.10">
    <property type="entry name" value="Butyryl-CoA Dehydrogenase, subunit A, domain 3"/>
    <property type="match status" value="2"/>
</dbReference>
<dbReference type="InterPro" id="IPR036250">
    <property type="entry name" value="AcylCo_DH-like_C"/>
</dbReference>
<dbReference type="PANTHER" id="PTHR43884">
    <property type="entry name" value="ACYL-COA DEHYDROGENASE"/>
    <property type="match status" value="1"/>
</dbReference>
<reference evidence="12 13" key="1">
    <citation type="submission" date="2018-03" db="EMBL/GenBank/DDBJ databases">
        <title>Genomic Encyclopedia of Archaeal and Bacterial Type Strains, Phase II (KMG-II): from individual species to whole genera.</title>
        <authorList>
            <person name="Goeker M."/>
        </authorList>
    </citation>
    <scope>NUCLEOTIDE SEQUENCE [LARGE SCALE GENOMIC DNA]</scope>
    <source>
        <strain evidence="12 13">DSM 28354</strain>
    </source>
</reference>
<dbReference type="Pfam" id="PF21263">
    <property type="entry name" value="Acyl-CoA-dh_C"/>
    <property type="match status" value="1"/>
</dbReference>
<name>A0A2T0T890_9BACT</name>
<dbReference type="PROSITE" id="PS00072">
    <property type="entry name" value="ACYL_COA_DH_1"/>
    <property type="match status" value="1"/>
</dbReference>
<keyword evidence="4 7" id="KW-0274">FAD</keyword>
<keyword evidence="5 7" id="KW-0560">Oxidoreductase</keyword>
<comment type="similarity">
    <text evidence="2 7">Belongs to the acyl-CoA dehydrogenase family.</text>
</comment>
<dbReference type="InterPro" id="IPR049426">
    <property type="entry name" value="Acyl-CoA-dh-like_C"/>
</dbReference>
<dbReference type="FunFam" id="1.10.540.10:FF:000001">
    <property type="entry name" value="Very long-chain-specific acyl-CoA dehydrogenase, mitochondrial"/>
    <property type="match status" value="1"/>
</dbReference>
<comment type="catalytic activity">
    <reaction evidence="6">
        <text>a 2,3-saturated acyl-CoA + A = a 2,3-dehydroacyl-CoA + AH2</text>
        <dbReference type="Rhea" id="RHEA:48608"/>
        <dbReference type="ChEBI" id="CHEBI:13193"/>
        <dbReference type="ChEBI" id="CHEBI:17499"/>
        <dbReference type="ChEBI" id="CHEBI:60015"/>
        <dbReference type="ChEBI" id="CHEBI:65111"/>
    </reaction>
</comment>
<feature type="domain" description="Acyl-CoA dehydrogenase/oxidase C-terminal" evidence="8">
    <location>
        <begin position="259"/>
        <end position="424"/>
    </location>
</feature>
<dbReference type="RefSeq" id="WP_106137084.1">
    <property type="nucleotide sequence ID" value="NZ_PVTE01000005.1"/>
</dbReference>
<dbReference type="PROSITE" id="PS00073">
    <property type="entry name" value="ACYL_COA_DH_2"/>
    <property type="match status" value="1"/>
</dbReference>
<evidence type="ECO:0000259" key="11">
    <source>
        <dbReference type="Pfam" id="PF21263"/>
    </source>
</evidence>
<evidence type="ECO:0000256" key="6">
    <source>
        <dbReference type="ARBA" id="ARBA00052546"/>
    </source>
</evidence>
<feature type="domain" description="Acyl-CoA oxidase/dehydrogenase middle" evidence="9">
    <location>
        <begin position="149"/>
        <end position="247"/>
    </location>
</feature>
<comment type="caution">
    <text evidence="12">The sequence shown here is derived from an EMBL/GenBank/DDBJ whole genome shotgun (WGS) entry which is preliminary data.</text>
</comment>
<comment type="cofactor">
    <cofactor evidence="1 7">
        <name>FAD</name>
        <dbReference type="ChEBI" id="CHEBI:57692"/>
    </cofactor>
</comment>
<keyword evidence="13" id="KW-1185">Reference proteome</keyword>
<accession>A0A2T0T890</accession>
<dbReference type="SUPFAM" id="SSF56645">
    <property type="entry name" value="Acyl-CoA dehydrogenase NM domain-like"/>
    <property type="match status" value="1"/>
</dbReference>
<dbReference type="GO" id="GO:0003995">
    <property type="term" value="F:acyl-CoA dehydrogenase activity"/>
    <property type="evidence" value="ECO:0007669"/>
    <property type="project" value="InterPro"/>
</dbReference>
<evidence type="ECO:0000256" key="7">
    <source>
        <dbReference type="RuleBase" id="RU362125"/>
    </source>
</evidence>
<dbReference type="InterPro" id="IPR006091">
    <property type="entry name" value="Acyl-CoA_Oxase/DH_mid-dom"/>
</dbReference>
<evidence type="ECO:0000259" key="10">
    <source>
        <dbReference type="Pfam" id="PF02771"/>
    </source>
</evidence>
<evidence type="ECO:0000256" key="4">
    <source>
        <dbReference type="ARBA" id="ARBA00022827"/>
    </source>
</evidence>